<reference evidence="11" key="1">
    <citation type="journal article" date="2023" name="PhytoFront">
        <title>Draft Genome Resources of Seven Strains of Tilletia horrida, Causal Agent of Kernel Smut of Rice.</title>
        <authorList>
            <person name="Khanal S."/>
            <person name="Antony Babu S."/>
            <person name="Zhou X.G."/>
        </authorList>
    </citation>
    <scope>NUCLEOTIDE SEQUENCE</scope>
    <source>
        <strain evidence="11">TX6</strain>
    </source>
</reference>
<keyword evidence="3" id="KW-0808">Transferase</keyword>
<dbReference type="GO" id="GO:0005524">
    <property type="term" value="F:ATP binding"/>
    <property type="evidence" value="ECO:0007669"/>
    <property type="project" value="UniProtKB-KW"/>
</dbReference>
<feature type="region of interest" description="Disordered" evidence="9">
    <location>
        <begin position="591"/>
        <end position="666"/>
    </location>
</feature>
<name>A0AAN6GS35_9BASI</name>
<accession>A0AAN6GS35</accession>
<sequence>MRGHPGHIVTETHRLQVRTHARTGRRMINQYIILQELGRGVHGQVRLALDKNSLRDDDDDGADPHGRLVAVKIVQRQPRKRLKIGGLGGSKLAARRNLDGGQDGKSSGDDHDDGEIPARSKANLLTTDAKVKREIAILKKLHHTNVVSLLEVIDDPDSMKIFMVLEYMAGGELKWRDEAPPIPGSLEERLSMPTPRPTLTIRQIQGVMRDLVCGLQYLHYQGIIHRDIKPANLLWDEAKQTVKISDFGVSHFSANLQRVAQRSHGGSSAGHSASPSAANSPPLESSPLFPDSCQPHRSDKEGDRQGASSGGRLDIASDEQELAKTAGSPAFFAPELCVAGDASATSRSFLSLHRLSLSPSLGGAVPLLPDTVQNNPLVMPPGRRPPITKAIDIWAVGVTLYCLCFGHTPFDADSEYALFSIIPNEDYEVPAWAGAPDSHLAVRFGLVSASQSSAYDDQQSDQAHSSRQPHEASLAEVGRKRSSSSGALLGGGHSSSGSTLQAKGKSRQIGLDTSESSLHRATTTAATNATEVQRPAQLARPASSLNDADEDSRSACGRLRAGPRARRWGRRRVEEVASGWGSPWAAKRWADQEADVHPESRRASVAERADSDNSRMPTSSKSSNVMASPRGPRARQDTKDSTASSASIPSSPSDPRPPTSGRVAISPFARPAPKHWTASPSNDGTWLPDFPSYLLSDEASQLLHLLDALLTKDPAKRITLDEVKKHPFLLGGFPLPPEVDAFSAEDVAREQERAAKEWLERTDVERHFEEVQVSGEEVELALTVGEEQQDADLAASAPASAHPGYADATESQPFTAHGAHAPGASDVWLALAPLAGVPGVEAHDLKPVKVRKGTWKIKLKQKLRKWGIRTPAPSQPATRQVTPVGTPAITRVNSPVTSRQDPVTAVTMTTVAAVSAVVSCAGLKHDLVVPTSESGRFDDAAEFGLEPDPGADAVSLGGFPRNEPLANKRSHLQDLDVGETLSDHGLRSPPPSASTDMHVLVADVPRDQFGRPIRQKPHRTVDSAGEAFHEDMLHSESLGPGIMLDSAHPSQLSGHDHGKGPRAHIYEQEVRTPGSPYDEPEDDIDLHLDELSDDDIDDAQPDHDRPGGRPQGLSAHDRVLRNDGSGWKYDQGDSFGRPAEATIALSHSADLSDFVRGGATLHPRASQRSTRDSPQVNGDTSHRTTPRADARKWQSHSAASSRSGSSDRHASNYRGRVGYEHDDDDDDDDDDEEDDDEGCVSFEARKVKSTATLSSSPLPRLAQARVGP</sequence>
<keyword evidence="6" id="KW-0067">ATP-binding</keyword>
<comment type="caution">
    <text evidence="11">The sequence shown here is derived from an EMBL/GenBank/DDBJ whole genome shotgun (WGS) entry which is preliminary data.</text>
</comment>
<protein>
    <recommendedName>
        <fullName evidence="1">non-specific serine/threonine protein kinase</fullName>
        <ecNumber evidence="1">2.7.11.1</ecNumber>
    </recommendedName>
</protein>
<feature type="compositionally biased region" description="Acidic residues" evidence="9">
    <location>
        <begin position="1221"/>
        <end position="1238"/>
    </location>
</feature>
<feature type="region of interest" description="Disordered" evidence="9">
    <location>
        <begin position="789"/>
        <end position="819"/>
    </location>
</feature>
<feature type="region of interest" description="Disordered" evidence="9">
    <location>
        <begin position="260"/>
        <end position="312"/>
    </location>
</feature>
<dbReference type="Proteomes" id="UP001176517">
    <property type="component" value="Unassembled WGS sequence"/>
</dbReference>
<dbReference type="SUPFAM" id="SSF56112">
    <property type="entry name" value="Protein kinase-like (PK-like)"/>
    <property type="match status" value="1"/>
</dbReference>
<feature type="compositionally biased region" description="Low complexity" evidence="9">
    <location>
        <begin position="453"/>
        <end position="466"/>
    </location>
</feature>
<proteinExistence type="predicted"/>
<organism evidence="11 12">
    <name type="scientific">Tilletia horrida</name>
    <dbReference type="NCBI Taxonomy" id="155126"/>
    <lineage>
        <taxon>Eukaryota</taxon>
        <taxon>Fungi</taxon>
        <taxon>Dikarya</taxon>
        <taxon>Basidiomycota</taxon>
        <taxon>Ustilaginomycotina</taxon>
        <taxon>Exobasidiomycetes</taxon>
        <taxon>Tilletiales</taxon>
        <taxon>Tilletiaceae</taxon>
        <taxon>Tilletia</taxon>
    </lineage>
</organism>
<evidence type="ECO:0000256" key="1">
    <source>
        <dbReference type="ARBA" id="ARBA00012513"/>
    </source>
</evidence>
<evidence type="ECO:0000256" key="3">
    <source>
        <dbReference type="ARBA" id="ARBA00022679"/>
    </source>
</evidence>
<feature type="region of interest" description="Disordered" evidence="9">
    <location>
        <begin position="945"/>
        <end position="973"/>
    </location>
</feature>
<comment type="catalytic activity">
    <reaction evidence="8">
        <text>L-seryl-[protein] + ATP = O-phospho-L-seryl-[protein] + ADP + H(+)</text>
        <dbReference type="Rhea" id="RHEA:17989"/>
        <dbReference type="Rhea" id="RHEA-COMP:9863"/>
        <dbReference type="Rhea" id="RHEA-COMP:11604"/>
        <dbReference type="ChEBI" id="CHEBI:15378"/>
        <dbReference type="ChEBI" id="CHEBI:29999"/>
        <dbReference type="ChEBI" id="CHEBI:30616"/>
        <dbReference type="ChEBI" id="CHEBI:83421"/>
        <dbReference type="ChEBI" id="CHEBI:456216"/>
        <dbReference type="EC" id="2.7.11.1"/>
    </reaction>
</comment>
<keyword evidence="4" id="KW-0547">Nucleotide-binding</keyword>
<evidence type="ECO:0000313" key="11">
    <source>
        <dbReference type="EMBL" id="KAK0553693.1"/>
    </source>
</evidence>
<dbReference type="InterPro" id="IPR011009">
    <property type="entry name" value="Kinase-like_dom_sf"/>
</dbReference>
<dbReference type="CDD" id="cd14008">
    <property type="entry name" value="STKc_LKB1_CaMKK"/>
    <property type="match status" value="1"/>
</dbReference>
<evidence type="ECO:0000256" key="6">
    <source>
        <dbReference type="ARBA" id="ARBA00022840"/>
    </source>
</evidence>
<dbReference type="GO" id="GO:0005737">
    <property type="term" value="C:cytoplasm"/>
    <property type="evidence" value="ECO:0007669"/>
    <property type="project" value="TreeGrafter"/>
</dbReference>
<feature type="compositionally biased region" description="Low complexity" evidence="9">
    <location>
        <begin position="521"/>
        <end position="530"/>
    </location>
</feature>
<dbReference type="PANTHER" id="PTHR24343:SF330">
    <property type="entry name" value="SNF1-ACTIVATING KINASE 1"/>
    <property type="match status" value="1"/>
</dbReference>
<dbReference type="PROSITE" id="PS50011">
    <property type="entry name" value="PROTEIN_KINASE_DOM"/>
    <property type="match status" value="1"/>
</dbReference>
<feature type="region of interest" description="Disordered" evidence="9">
    <location>
        <begin position="1149"/>
        <end position="1268"/>
    </location>
</feature>
<keyword evidence="5" id="KW-0418">Kinase</keyword>
<feature type="region of interest" description="Disordered" evidence="9">
    <location>
        <begin position="93"/>
        <end position="121"/>
    </location>
</feature>
<dbReference type="Gene3D" id="3.30.200.20">
    <property type="entry name" value="Phosphorylase Kinase, domain 1"/>
    <property type="match status" value="1"/>
</dbReference>
<evidence type="ECO:0000259" key="10">
    <source>
        <dbReference type="PROSITE" id="PS50011"/>
    </source>
</evidence>
<feature type="region of interest" description="Disordered" evidence="9">
    <location>
        <begin position="1037"/>
        <end position="1061"/>
    </location>
</feature>
<evidence type="ECO:0000256" key="4">
    <source>
        <dbReference type="ARBA" id="ARBA00022741"/>
    </source>
</evidence>
<dbReference type="Pfam" id="PF00069">
    <property type="entry name" value="Pkinase"/>
    <property type="match status" value="1"/>
</dbReference>
<evidence type="ECO:0000313" key="12">
    <source>
        <dbReference type="Proteomes" id="UP001176517"/>
    </source>
</evidence>
<feature type="compositionally biased region" description="Low complexity" evidence="9">
    <location>
        <begin position="1195"/>
        <end position="1204"/>
    </location>
</feature>
<feature type="compositionally biased region" description="Low complexity" evidence="9">
    <location>
        <begin position="791"/>
        <end position="801"/>
    </location>
</feature>
<keyword evidence="2" id="KW-0723">Serine/threonine-protein kinase</keyword>
<evidence type="ECO:0000256" key="8">
    <source>
        <dbReference type="ARBA" id="ARBA00048679"/>
    </source>
</evidence>
<feature type="compositionally biased region" description="Basic and acidic residues" evidence="9">
    <location>
        <begin position="106"/>
        <end position="118"/>
    </location>
</feature>
<evidence type="ECO:0000256" key="5">
    <source>
        <dbReference type="ARBA" id="ARBA00022777"/>
    </source>
</evidence>
<feature type="compositionally biased region" description="Low complexity" evidence="9">
    <location>
        <begin position="263"/>
        <end position="288"/>
    </location>
</feature>
<comment type="catalytic activity">
    <reaction evidence="7">
        <text>L-threonyl-[protein] + ATP = O-phospho-L-threonyl-[protein] + ADP + H(+)</text>
        <dbReference type="Rhea" id="RHEA:46608"/>
        <dbReference type="Rhea" id="RHEA-COMP:11060"/>
        <dbReference type="Rhea" id="RHEA-COMP:11605"/>
        <dbReference type="ChEBI" id="CHEBI:15378"/>
        <dbReference type="ChEBI" id="CHEBI:30013"/>
        <dbReference type="ChEBI" id="CHEBI:30616"/>
        <dbReference type="ChEBI" id="CHEBI:61977"/>
        <dbReference type="ChEBI" id="CHEBI:456216"/>
        <dbReference type="EC" id="2.7.11.1"/>
    </reaction>
</comment>
<evidence type="ECO:0000256" key="9">
    <source>
        <dbReference type="SAM" id="MobiDB-lite"/>
    </source>
</evidence>
<feature type="region of interest" description="Disordered" evidence="9">
    <location>
        <begin position="1093"/>
        <end position="1135"/>
    </location>
</feature>
<dbReference type="AlphaFoldDB" id="A0AAN6GS35"/>
<feature type="domain" description="Protein kinase" evidence="10">
    <location>
        <begin position="31"/>
        <end position="729"/>
    </location>
</feature>
<keyword evidence="12" id="KW-1185">Reference proteome</keyword>
<feature type="compositionally biased region" description="Polar residues" evidence="9">
    <location>
        <begin position="1166"/>
        <end position="1179"/>
    </location>
</feature>
<dbReference type="SMART" id="SM00220">
    <property type="entry name" value="S_TKc"/>
    <property type="match status" value="1"/>
</dbReference>
<feature type="region of interest" description="Disordered" evidence="9">
    <location>
        <begin position="453"/>
        <end position="558"/>
    </location>
</feature>
<dbReference type="PANTHER" id="PTHR24343">
    <property type="entry name" value="SERINE/THREONINE KINASE"/>
    <property type="match status" value="1"/>
</dbReference>
<feature type="compositionally biased region" description="Basic and acidic residues" evidence="9">
    <location>
        <begin position="591"/>
        <end position="613"/>
    </location>
</feature>
<dbReference type="GO" id="GO:0004674">
    <property type="term" value="F:protein serine/threonine kinase activity"/>
    <property type="evidence" value="ECO:0007669"/>
    <property type="project" value="UniProtKB-KW"/>
</dbReference>
<dbReference type="EC" id="2.7.11.1" evidence="1"/>
<feature type="compositionally biased region" description="Polar residues" evidence="9">
    <location>
        <begin position="614"/>
        <end position="626"/>
    </location>
</feature>
<feature type="compositionally biased region" description="Basic and acidic residues" evidence="9">
    <location>
        <begin position="1180"/>
        <end position="1192"/>
    </location>
</feature>
<dbReference type="Gene3D" id="1.10.510.10">
    <property type="entry name" value="Transferase(Phosphotransferase) domain 1"/>
    <property type="match status" value="2"/>
</dbReference>
<dbReference type="InterPro" id="IPR000719">
    <property type="entry name" value="Prot_kinase_dom"/>
</dbReference>
<feature type="compositionally biased region" description="Basic and acidic residues" evidence="9">
    <location>
        <begin position="294"/>
        <end position="304"/>
    </location>
</feature>
<feature type="compositionally biased region" description="Polar residues" evidence="9">
    <location>
        <begin position="511"/>
        <end position="520"/>
    </location>
</feature>
<evidence type="ECO:0000256" key="2">
    <source>
        <dbReference type="ARBA" id="ARBA00022527"/>
    </source>
</evidence>
<gene>
    <name evidence="11" type="ORF">OC846_002417</name>
</gene>
<feature type="region of interest" description="Disordered" evidence="9">
    <location>
        <begin position="869"/>
        <end position="897"/>
    </location>
</feature>
<evidence type="ECO:0000256" key="7">
    <source>
        <dbReference type="ARBA" id="ARBA00047899"/>
    </source>
</evidence>
<dbReference type="EMBL" id="JAPDMZ010000047">
    <property type="protein sequence ID" value="KAK0553693.1"/>
    <property type="molecule type" value="Genomic_DNA"/>
</dbReference>
<feature type="compositionally biased region" description="Low complexity" evidence="9">
    <location>
        <begin position="641"/>
        <end position="651"/>
    </location>
</feature>